<dbReference type="AlphaFoldDB" id="E1YJ07"/>
<proteinExistence type="predicted"/>
<dbReference type="EMBL" id="FR695877">
    <property type="protein sequence ID" value="CBX31261.1"/>
    <property type="molecule type" value="Genomic_DNA"/>
</dbReference>
<organism evidence="1">
    <name type="scientific">uncultured Desulfobacterium sp</name>
    <dbReference type="NCBI Taxonomy" id="201089"/>
    <lineage>
        <taxon>Bacteria</taxon>
        <taxon>Pseudomonadati</taxon>
        <taxon>Thermodesulfobacteriota</taxon>
        <taxon>Desulfobacteria</taxon>
        <taxon>Desulfobacterales</taxon>
        <taxon>Desulfobacteriaceae</taxon>
        <taxon>Desulfobacterium</taxon>
        <taxon>environmental samples</taxon>
    </lineage>
</organism>
<dbReference type="NCBIfam" id="TIGR02757">
    <property type="entry name" value="TIGR02757 family protein"/>
    <property type="match status" value="1"/>
</dbReference>
<sequence>MNNIKDILDNLYCIYNKIEYVHPDPLEFLYNYNDIRDREIVGFIASSLAYGRVAQILKSVSLVLDKMGPSPYIFLMNSKPSAIKNTFKGFKHRFADEKNLYAALTGLRFILTEYGSLYDCFIKGVDEKDETVLGCMKYFTKKISSGCTGNPGHLVTAVEKGSACKRLHLFMRWMVRKDDVDPGGWDKIPPSMLIVPLDVHMHKIGRMLGFTNRKQADIVTALEITKGFRKLMPDDPVKYDFTLTRFGIRDDMDIDNLSQMCKL</sequence>
<evidence type="ECO:0008006" key="2">
    <source>
        <dbReference type="Google" id="ProtNLM"/>
    </source>
</evidence>
<gene>
    <name evidence="1" type="ORF">N47_E47730</name>
</gene>
<accession>E1YJ07</accession>
<evidence type="ECO:0000313" key="1">
    <source>
        <dbReference type="EMBL" id="CBX31261.1"/>
    </source>
</evidence>
<dbReference type="Pfam" id="PF09674">
    <property type="entry name" value="DUF2400"/>
    <property type="match status" value="1"/>
</dbReference>
<dbReference type="InterPro" id="IPR014127">
    <property type="entry name" value="CHP02757"/>
</dbReference>
<name>E1YJ07_9BACT</name>
<protein>
    <recommendedName>
        <fullName evidence="2">TIGR02757 family protein</fullName>
    </recommendedName>
</protein>
<reference evidence="1" key="1">
    <citation type="journal article" date="2011" name="Environ. Microbiol.">
        <title>Genomic insights into the metabolic potential of the polycyclic aromatic hydrocarbon degrading sulfate-reducing Deltaproteobacterium N47.</title>
        <authorList>
            <person name="Bergmann F."/>
            <person name="Selesi D."/>
            <person name="Weinmaier T."/>
            <person name="Tischler P."/>
            <person name="Rattei T."/>
            <person name="Meckenstock R.U."/>
        </authorList>
    </citation>
    <scope>NUCLEOTIDE SEQUENCE</scope>
</reference>